<dbReference type="Gene3D" id="3.30.300.20">
    <property type="match status" value="1"/>
</dbReference>
<reference evidence="3 4" key="1">
    <citation type="submission" date="2014-09" db="EMBL/GenBank/DDBJ databases">
        <title>Isolation and characterization of Aurantimonas altamirensis ON-56566 from clinical sample following a dog bite.</title>
        <authorList>
            <person name="Eshaghi A."/>
            <person name="Li A."/>
            <person name="Shahinas D."/>
            <person name="Bahn P."/>
            <person name="Kus J.V."/>
            <person name="Patel S.N."/>
        </authorList>
    </citation>
    <scope>NUCLEOTIDE SEQUENCE [LARGE SCALE GENOMIC DNA]</scope>
    <source>
        <strain evidence="3 4">ON-56566</strain>
    </source>
</reference>
<evidence type="ECO:0000256" key="1">
    <source>
        <dbReference type="ARBA" id="ARBA00022517"/>
    </source>
</evidence>
<proteinExistence type="inferred from homology"/>
<keyword evidence="1 2" id="KW-0690">Ribosome biogenesis</keyword>
<comment type="similarity">
    <text evidence="2">Belongs to the RbfA family.</text>
</comment>
<dbReference type="EMBL" id="JRFJ01000001">
    <property type="protein sequence ID" value="KHJ55487.1"/>
    <property type="molecule type" value="Genomic_DNA"/>
</dbReference>
<keyword evidence="2" id="KW-0963">Cytoplasm</keyword>
<dbReference type="InterPro" id="IPR015946">
    <property type="entry name" value="KH_dom-like_a/b"/>
</dbReference>
<dbReference type="PANTHER" id="PTHR33515:SF1">
    <property type="entry name" value="RIBOSOME-BINDING FACTOR A, CHLOROPLASTIC-RELATED"/>
    <property type="match status" value="1"/>
</dbReference>
<dbReference type="InterPro" id="IPR000238">
    <property type="entry name" value="RbfA"/>
</dbReference>
<dbReference type="RefSeq" id="WP_039188376.1">
    <property type="nucleotide sequence ID" value="NZ_JAQRFV010000004.1"/>
</dbReference>
<organism evidence="3 4">
    <name type="scientific">Aureimonas altamirensis</name>
    <dbReference type="NCBI Taxonomy" id="370622"/>
    <lineage>
        <taxon>Bacteria</taxon>
        <taxon>Pseudomonadati</taxon>
        <taxon>Pseudomonadota</taxon>
        <taxon>Alphaproteobacteria</taxon>
        <taxon>Hyphomicrobiales</taxon>
        <taxon>Aurantimonadaceae</taxon>
        <taxon>Aureimonas</taxon>
    </lineage>
</organism>
<evidence type="ECO:0000256" key="2">
    <source>
        <dbReference type="HAMAP-Rule" id="MF_00003"/>
    </source>
</evidence>
<dbReference type="AlphaFoldDB" id="A0A0B1Q993"/>
<dbReference type="HAMAP" id="MF_00003">
    <property type="entry name" value="RbfA"/>
    <property type="match status" value="1"/>
</dbReference>
<comment type="subcellular location">
    <subcellularLocation>
        <location evidence="2">Cytoplasm</location>
    </subcellularLocation>
</comment>
<dbReference type="PROSITE" id="PS01319">
    <property type="entry name" value="RBFA"/>
    <property type="match status" value="1"/>
</dbReference>
<dbReference type="GO" id="GO:0043024">
    <property type="term" value="F:ribosomal small subunit binding"/>
    <property type="evidence" value="ECO:0007669"/>
    <property type="project" value="TreeGrafter"/>
</dbReference>
<name>A0A0B1Q993_9HYPH</name>
<dbReference type="GO" id="GO:0005829">
    <property type="term" value="C:cytosol"/>
    <property type="evidence" value="ECO:0007669"/>
    <property type="project" value="TreeGrafter"/>
</dbReference>
<accession>A0A0B1Q993</accession>
<dbReference type="Proteomes" id="UP000030826">
    <property type="component" value="Unassembled WGS sequence"/>
</dbReference>
<dbReference type="OrthoDB" id="9805051at2"/>
<evidence type="ECO:0000313" key="3">
    <source>
        <dbReference type="EMBL" id="KHJ55487.1"/>
    </source>
</evidence>
<dbReference type="STRING" id="370622.LA66_02170"/>
<comment type="function">
    <text evidence="2">One of several proteins that assist in the late maturation steps of the functional core of the 30S ribosomal subunit. Associates with free 30S ribosomal subunits (but not with 30S subunits that are part of 70S ribosomes or polysomes). Required for efficient processing of 16S rRNA. May interact with the 5'-terminal helix region of 16S rRNA.</text>
</comment>
<comment type="subunit">
    <text evidence="2">Monomer. Binds 30S ribosomal subunits, but not 50S ribosomal subunits or 70S ribosomes.</text>
</comment>
<dbReference type="PANTHER" id="PTHR33515">
    <property type="entry name" value="RIBOSOME-BINDING FACTOR A, CHLOROPLASTIC-RELATED"/>
    <property type="match status" value="1"/>
</dbReference>
<sequence>MARSPNPSKAPSQRQLSVGEKVRHALTEILQRGELRDPLLERAVVSVTEVRMTPDLKLATAYVTVLGQEDCEPFVAALNQNRKYLRGRATPALRQMKYMPDIRFRADDSFDNFARIDAILRSPAVARDLDDADDDDTGGEGR</sequence>
<dbReference type="NCBIfam" id="NF001802">
    <property type="entry name" value="PRK00521.2-5"/>
    <property type="match status" value="1"/>
</dbReference>
<comment type="caution">
    <text evidence="3">The sequence shown here is derived from an EMBL/GenBank/DDBJ whole genome shotgun (WGS) entry which is preliminary data.</text>
</comment>
<evidence type="ECO:0000313" key="4">
    <source>
        <dbReference type="Proteomes" id="UP000030826"/>
    </source>
</evidence>
<dbReference type="InterPro" id="IPR020053">
    <property type="entry name" value="Ribosome-bd_factorA_CS"/>
</dbReference>
<dbReference type="SUPFAM" id="SSF89919">
    <property type="entry name" value="Ribosome-binding factor A, RbfA"/>
    <property type="match status" value="1"/>
</dbReference>
<dbReference type="InterPro" id="IPR023799">
    <property type="entry name" value="RbfA_dom_sf"/>
</dbReference>
<gene>
    <name evidence="2" type="primary">rbfA</name>
    <name evidence="3" type="ORF">LA66_02170</name>
</gene>
<dbReference type="GO" id="GO:0030490">
    <property type="term" value="P:maturation of SSU-rRNA"/>
    <property type="evidence" value="ECO:0007669"/>
    <property type="project" value="UniProtKB-UniRule"/>
</dbReference>
<dbReference type="Pfam" id="PF02033">
    <property type="entry name" value="RBFA"/>
    <property type="match status" value="1"/>
</dbReference>
<protein>
    <recommendedName>
        <fullName evidence="2">Ribosome-binding factor A</fullName>
    </recommendedName>
</protein>